<dbReference type="RefSeq" id="WP_060672268.1">
    <property type="nucleotide sequence ID" value="NZ_LIXZ01000006.1"/>
</dbReference>
<evidence type="ECO:0008006" key="3">
    <source>
        <dbReference type="Google" id="ProtNLM"/>
    </source>
</evidence>
<protein>
    <recommendedName>
        <fullName evidence="3">Streptomycin 6-kinase</fullName>
    </recommendedName>
</protein>
<dbReference type="OrthoDB" id="179394at2"/>
<reference evidence="1 2" key="1">
    <citation type="submission" date="2015-08" db="EMBL/GenBank/DDBJ databases">
        <title>Draft Genome Sequence of Bacillus vietnamensis UCD-SED5.</title>
        <authorList>
            <person name="Lee R.D."/>
            <person name="Jospin G."/>
            <person name="Lang J.M."/>
            <person name="Coil D.A."/>
            <person name="Eisen J.A."/>
        </authorList>
    </citation>
    <scope>NUCLEOTIDE SEQUENCE [LARGE SCALE GENOMIC DNA]</scope>
    <source>
        <strain evidence="1 2">UCD-SED5</strain>
    </source>
</reference>
<dbReference type="GO" id="GO:0016773">
    <property type="term" value="F:phosphotransferase activity, alcohol group as acceptor"/>
    <property type="evidence" value="ECO:0007669"/>
    <property type="project" value="InterPro"/>
</dbReference>
<organism evidence="1 2">
    <name type="scientific">Rossellomorea vietnamensis</name>
    <dbReference type="NCBI Taxonomy" id="218284"/>
    <lineage>
        <taxon>Bacteria</taxon>
        <taxon>Bacillati</taxon>
        <taxon>Bacillota</taxon>
        <taxon>Bacilli</taxon>
        <taxon>Bacillales</taxon>
        <taxon>Bacillaceae</taxon>
        <taxon>Rossellomorea</taxon>
    </lineage>
</organism>
<comment type="caution">
    <text evidence="1">The sequence shown here is derived from an EMBL/GenBank/DDBJ whole genome shotgun (WGS) entry which is preliminary data.</text>
</comment>
<name>A0A0N8GGX3_9BACI</name>
<dbReference type="Pfam" id="PF04655">
    <property type="entry name" value="APH_6_hur"/>
    <property type="match status" value="1"/>
</dbReference>
<dbReference type="Gene3D" id="3.90.1200.10">
    <property type="match status" value="1"/>
</dbReference>
<dbReference type="SUPFAM" id="SSF56112">
    <property type="entry name" value="Protein kinase-like (PK-like)"/>
    <property type="match status" value="1"/>
</dbReference>
<gene>
    <name evidence="1" type="ORF">AM506_09530</name>
</gene>
<dbReference type="EMBL" id="LIXZ01000006">
    <property type="protein sequence ID" value="KPL59698.1"/>
    <property type="molecule type" value="Genomic_DNA"/>
</dbReference>
<dbReference type="InterPro" id="IPR006748">
    <property type="entry name" value="NH2Glyco/OHUrea_AB-resist_kin"/>
</dbReference>
<evidence type="ECO:0000313" key="2">
    <source>
        <dbReference type="Proteomes" id="UP000050398"/>
    </source>
</evidence>
<dbReference type="Proteomes" id="UP000050398">
    <property type="component" value="Unassembled WGS sequence"/>
</dbReference>
<sequence length="299" mass="34059">MIPTDFKLKMQTMYGDSGPEWISHLEGLLDTLKKRFDLTYSEPFSLSYNFVVPVQIGRERDAVLKIGYPNNDFSNEFHALQDFQGKGMVEMLDYSKEEGWILLDRLMPGPSLHSIDDEEEVLSIFTHTAKGLWHKPVSRHPYPTVQSWSKGIGRLRERFNGGTGPIPPHLVVKAEALYPELLNTSTDLYLLHGDLHHGNILYSASSGWTSIDPKGLIGEREYDCIQFMLNEWEKWDAPLKLLRYRTETIASLLSLSYERLLQYGFCHSILSACWSVGDGHDGWKTGVSLAGMFEELLAE</sequence>
<dbReference type="AlphaFoldDB" id="A0A0N8GGX3"/>
<dbReference type="PATRIC" id="fig|218284.4.peg.3563"/>
<accession>A0A0N8GGX3</accession>
<dbReference type="InterPro" id="IPR011009">
    <property type="entry name" value="Kinase-like_dom_sf"/>
</dbReference>
<dbReference type="GO" id="GO:0019748">
    <property type="term" value="P:secondary metabolic process"/>
    <property type="evidence" value="ECO:0007669"/>
    <property type="project" value="InterPro"/>
</dbReference>
<evidence type="ECO:0000313" key="1">
    <source>
        <dbReference type="EMBL" id="KPL59698.1"/>
    </source>
</evidence>
<proteinExistence type="predicted"/>